<comment type="caution">
    <text evidence="1">The sequence shown here is derived from an EMBL/GenBank/DDBJ whole genome shotgun (WGS) entry which is preliminary data.</text>
</comment>
<gene>
    <name evidence="1" type="ORF">O6H91_13G085100</name>
</gene>
<evidence type="ECO:0000313" key="2">
    <source>
        <dbReference type="Proteomes" id="UP001162992"/>
    </source>
</evidence>
<evidence type="ECO:0000313" key="1">
    <source>
        <dbReference type="EMBL" id="KAJ7534237.1"/>
    </source>
</evidence>
<reference evidence="2" key="1">
    <citation type="journal article" date="2024" name="Proc. Natl. Acad. Sci. U.S.A.">
        <title>Extraordinary preservation of gene collinearity over three hundred million years revealed in homosporous lycophytes.</title>
        <authorList>
            <person name="Li C."/>
            <person name="Wickell D."/>
            <person name="Kuo L.Y."/>
            <person name="Chen X."/>
            <person name="Nie B."/>
            <person name="Liao X."/>
            <person name="Peng D."/>
            <person name="Ji J."/>
            <person name="Jenkins J."/>
            <person name="Williams M."/>
            <person name="Shu S."/>
            <person name="Plott C."/>
            <person name="Barry K."/>
            <person name="Rajasekar S."/>
            <person name="Grimwood J."/>
            <person name="Han X."/>
            <person name="Sun S."/>
            <person name="Hou Z."/>
            <person name="He W."/>
            <person name="Dai G."/>
            <person name="Sun C."/>
            <person name="Schmutz J."/>
            <person name="Leebens-Mack J.H."/>
            <person name="Li F.W."/>
            <person name="Wang L."/>
        </authorList>
    </citation>
    <scope>NUCLEOTIDE SEQUENCE [LARGE SCALE GENOMIC DNA]</scope>
    <source>
        <strain evidence="2">cv. PW_Plant_1</strain>
    </source>
</reference>
<sequence length="846" mass="93214">MSKTTKARKGFLKENISRNALFVSEAVAETDGVSMKPGLCKSDILRASNRSVFDSASVGSSSLKRKSMSINAGSHKPTYLCISSSSVHSVDRSTMSKQERTEFRKKLKLELDQILSFTSRIEERVLQLKGSSGSGRDHACNSAHLSRIDGGGPTDKEVTSVPASKAEKSRSLTRKSQVTCPPSMILSDGNLSTPGSTGKEKRMPKANQMYLNSEFLSGNQKMPQSEKFKSKVGAKRLLQEKVSIDSKRQKLELIHMRHLGDIMKQCGTLLKKLMSHKHGWVFNDPVDAVKLGLPDYHKVIQSPMDLGTIKNKLASGQYSYPEEFTADVRLTFANAMKYNPKGDDVHFMAEALRQIFEEKWKGIEEKIRERMTEAVDIQGDTRLLDIKQQLQRLKGQVVSLSKSKPSVSDSRFDDLPNRVMSFDEKRMLSEKVKDVSGDVMEQVVLILKKSNPKLVPDGADIEVDLETIDCATLWELDRFLTECAKNKGKIKRAALKDQHIQNEDKAVANDLRPGSRELKAGDLVDAYVDIGDHIAAPAPVVEKAVGGDASKLNSSSSSSGNSASSSSDSDSASSSASDSEAEDAQTADDCAVRASPQETEPSRMLHCKSKVSPCSPGVAEDNLGIQSSDIEERVTSTEDVHTESKEAPPVRQLSPDKLLRAALLKGRFADTILKAKEKTLPLSKNHKVDPEKLKMEREELERQQREERARLHAEAKAAELARKKAEADAASEIRRKREEEREAARLALQQMERTVEFNQEIELSKDLDILGSAPEQHSSSGGEVSPASSPDGLPAFGFRSGNPLEQLGLFMKVDYEDDYEKQGDGEVADGEIAYESGDVEEGEIDQ</sequence>
<accession>A0ACC2BWQ7</accession>
<protein>
    <submittedName>
        <fullName evidence="1">Uncharacterized protein</fullName>
    </submittedName>
</protein>
<proteinExistence type="predicted"/>
<name>A0ACC2BWQ7_DIPCM</name>
<keyword evidence="2" id="KW-1185">Reference proteome</keyword>
<organism evidence="1 2">
    <name type="scientific">Diphasiastrum complanatum</name>
    <name type="common">Issler's clubmoss</name>
    <name type="synonym">Lycopodium complanatum</name>
    <dbReference type="NCBI Taxonomy" id="34168"/>
    <lineage>
        <taxon>Eukaryota</taxon>
        <taxon>Viridiplantae</taxon>
        <taxon>Streptophyta</taxon>
        <taxon>Embryophyta</taxon>
        <taxon>Tracheophyta</taxon>
        <taxon>Lycopodiopsida</taxon>
        <taxon>Lycopodiales</taxon>
        <taxon>Lycopodiaceae</taxon>
        <taxon>Lycopodioideae</taxon>
        <taxon>Diphasiastrum</taxon>
    </lineage>
</organism>
<dbReference type="Proteomes" id="UP001162992">
    <property type="component" value="Chromosome 13"/>
</dbReference>
<dbReference type="EMBL" id="CM055104">
    <property type="protein sequence ID" value="KAJ7534237.1"/>
    <property type="molecule type" value="Genomic_DNA"/>
</dbReference>